<organism evidence="2 3">
    <name type="scientific">Phenylobacterium kunshanense</name>
    <dbReference type="NCBI Taxonomy" id="1445034"/>
    <lineage>
        <taxon>Bacteria</taxon>
        <taxon>Pseudomonadati</taxon>
        <taxon>Pseudomonadota</taxon>
        <taxon>Alphaproteobacteria</taxon>
        <taxon>Caulobacterales</taxon>
        <taxon>Caulobacteraceae</taxon>
        <taxon>Phenylobacterium</taxon>
    </lineage>
</organism>
<dbReference type="EMBL" id="QFYS01000002">
    <property type="protein sequence ID" value="RAK67778.1"/>
    <property type="molecule type" value="Genomic_DNA"/>
</dbReference>
<dbReference type="AlphaFoldDB" id="A0A328BRS3"/>
<dbReference type="NCBIfam" id="TIGR02081">
    <property type="entry name" value="metW"/>
    <property type="match status" value="1"/>
</dbReference>
<feature type="region of interest" description="Disordered" evidence="1">
    <location>
        <begin position="206"/>
        <end position="238"/>
    </location>
</feature>
<dbReference type="OrthoDB" id="9792690at2"/>
<comment type="caution">
    <text evidence="2">The sequence shown here is derived from an EMBL/GenBank/DDBJ whole genome shotgun (WGS) entry which is preliminary data.</text>
</comment>
<dbReference type="CDD" id="cd02440">
    <property type="entry name" value="AdoMet_MTases"/>
    <property type="match status" value="1"/>
</dbReference>
<gene>
    <name evidence="2" type="primary">metW</name>
    <name evidence="2" type="ORF">DJ019_07720</name>
</gene>
<sequence>MTRIREDFAEILKLVRPSARVLDVGCGEGELLELLTREKQVDGQGLELGPENVAACVARGLSVVQGDGDRDLDHFPTRAFDYAILSKTLQQMREPRHVLNELLRIADQAVVSVPNFGHWRVRWALLSQGRMPETGALPEPWWSTPNIHLCTLRDFVDLCDQLGLRIDGCAALSDGRPAREIDPRAPIENWRAETALFLLSRKAEPAPPAAMPQQNLFGEVELPKPEAPVPKRRGTRKA</sequence>
<keyword evidence="3" id="KW-1185">Reference proteome</keyword>
<name>A0A328BRS3_9CAUL</name>
<reference evidence="2 3" key="1">
    <citation type="submission" date="2018-05" db="EMBL/GenBank/DDBJ databases">
        <authorList>
            <person name="Lanie J.A."/>
            <person name="Ng W.-L."/>
            <person name="Kazmierczak K.M."/>
            <person name="Andrzejewski T.M."/>
            <person name="Davidsen T.M."/>
            <person name="Wayne K.J."/>
            <person name="Tettelin H."/>
            <person name="Glass J.I."/>
            <person name="Rusch D."/>
            <person name="Podicherti R."/>
            <person name="Tsui H.-C.T."/>
            <person name="Winkler M.E."/>
        </authorList>
    </citation>
    <scope>NUCLEOTIDE SEQUENCE [LARGE SCALE GENOMIC DNA]</scope>
    <source>
        <strain evidence="2 3">BUT-10</strain>
    </source>
</reference>
<dbReference type="Proteomes" id="UP000249524">
    <property type="component" value="Unassembled WGS sequence"/>
</dbReference>
<evidence type="ECO:0000256" key="1">
    <source>
        <dbReference type="SAM" id="MobiDB-lite"/>
    </source>
</evidence>
<proteinExistence type="predicted"/>
<accession>A0A328BRS3</accession>
<dbReference type="Pfam" id="PF07021">
    <property type="entry name" value="MetW"/>
    <property type="match status" value="1"/>
</dbReference>
<evidence type="ECO:0000313" key="3">
    <source>
        <dbReference type="Proteomes" id="UP000249524"/>
    </source>
</evidence>
<protein>
    <submittedName>
        <fullName evidence="2">Methionine biosynthesis protein MetW</fullName>
    </submittedName>
</protein>
<dbReference type="Gene3D" id="3.40.50.150">
    <property type="entry name" value="Vaccinia Virus protein VP39"/>
    <property type="match status" value="1"/>
</dbReference>
<dbReference type="RefSeq" id="WP_111275387.1">
    <property type="nucleotide sequence ID" value="NZ_QFYS01000002.1"/>
</dbReference>
<evidence type="ECO:0000313" key="2">
    <source>
        <dbReference type="EMBL" id="RAK67778.1"/>
    </source>
</evidence>
<dbReference type="InterPro" id="IPR029063">
    <property type="entry name" value="SAM-dependent_MTases_sf"/>
</dbReference>
<dbReference type="InterPro" id="IPR010743">
    <property type="entry name" value="Methionine_synth_MetW"/>
</dbReference>
<dbReference type="SUPFAM" id="SSF53335">
    <property type="entry name" value="S-adenosyl-L-methionine-dependent methyltransferases"/>
    <property type="match status" value="1"/>
</dbReference>